<dbReference type="PROSITE" id="PS50048">
    <property type="entry name" value="ZN2_CY6_FUNGAL_2"/>
    <property type="match status" value="1"/>
</dbReference>
<evidence type="ECO:0000256" key="1">
    <source>
        <dbReference type="ARBA" id="ARBA00004123"/>
    </source>
</evidence>
<comment type="subcellular location">
    <subcellularLocation>
        <location evidence="1">Nucleus</location>
    </subcellularLocation>
</comment>
<dbReference type="Pfam" id="PF00172">
    <property type="entry name" value="Zn_clus"/>
    <property type="match status" value="1"/>
</dbReference>
<dbReference type="Proteomes" id="UP000326950">
    <property type="component" value="Unassembled WGS sequence"/>
</dbReference>
<feature type="region of interest" description="Disordered" evidence="7">
    <location>
        <begin position="581"/>
        <end position="605"/>
    </location>
</feature>
<dbReference type="OrthoDB" id="103819at2759"/>
<evidence type="ECO:0000256" key="6">
    <source>
        <dbReference type="ARBA" id="ARBA00023242"/>
    </source>
</evidence>
<dbReference type="GO" id="GO:0008270">
    <property type="term" value="F:zinc ion binding"/>
    <property type="evidence" value="ECO:0007669"/>
    <property type="project" value="InterPro"/>
</dbReference>
<evidence type="ECO:0000313" key="9">
    <source>
        <dbReference type="EMBL" id="KAE8158681.1"/>
    </source>
</evidence>
<feature type="domain" description="Zn(2)-C6 fungal-type" evidence="8">
    <location>
        <begin position="9"/>
        <end position="39"/>
    </location>
</feature>
<evidence type="ECO:0000313" key="10">
    <source>
        <dbReference type="Proteomes" id="UP000326950"/>
    </source>
</evidence>
<dbReference type="Pfam" id="PF04082">
    <property type="entry name" value="Fungal_trans"/>
    <property type="match status" value="1"/>
</dbReference>
<keyword evidence="6" id="KW-0539">Nucleus</keyword>
<accession>A0A5N6UKM5</accession>
<evidence type="ECO:0000256" key="2">
    <source>
        <dbReference type="ARBA" id="ARBA00022723"/>
    </source>
</evidence>
<dbReference type="PANTHER" id="PTHR46910:SF37">
    <property type="entry name" value="ZN(II)2CYS6 TRANSCRIPTION FACTOR (EUROFUNG)"/>
    <property type="match status" value="1"/>
</dbReference>
<dbReference type="AlphaFoldDB" id="A0A5N6UKM5"/>
<proteinExistence type="predicted"/>
<evidence type="ECO:0000256" key="3">
    <source>
        <dbReference type="ARBA" id="ARBA00023015"/>
    </source>
</evidence>
<dbReference type="GO" id="GO:0003677">
    <property type="term" value="F:DNA binding"/>
    <property type="evidence" value="ECO:0007669"/>
    <property type="project" value="UniProtKB-KW"/>
</dbReference>
<dbReference type="InterPro" id="IPR036864">
    <property type="entry name" value="Zn2-C6_fun-type_DNA-bd_sf"/>
</dbReference>
<dbReference type="SMART" id="SM00066">
    <property type="entry name" value="GAL4"/>
    <property type="match status" value="1"/>
</dbReference>
<dbReference type="EMBL" id="ML738690">
    <property type="protein sequence ID" value="KAE8158681.1"/>
    <property type="molecule type" value="Genomic_DNA"/>
</dbReference>
<feature type="compositionally biased region" description="Low complexity" evidence="7">
    <location>
        <begin position="589"/>
        <end position="602"/>
    </location>
</feature>
<dbReference type="GO" id="GO:0005634">
    <property type="term" value="C:nucleus"/>
    <property type="evidence" value="ECO:0007669"/>
    <property type="project" value="UniProtKB-SubCell"/>
</dbReference>
<reference evidence="9 10" key="1">
    <citation type="submission" date="2019-04" db="EMBL/GenBank/DDBJ databases">
        <title>Friends and foes A comparative genomics study of 23 Aspergillus species from section Flavi.</title>
        <authorList>
            <consortium name="DOE Joint Genome Institute"/>
            <person name="Kjaerbolling I."/>
            <person name="Vesth T."/>
            <person name="Frisvad J.C."/>
            <person name="Nybo J.L."/>
            <person name="Theobald S."/>
            <person name="Kildgaard S."/>
            <person name="Isbrandt T."/>
            <person name="Kuo A."/>
            <person name="Sato A."/>
            <person name="Lyhne E.K."/>
            <person name="Kogle M.E."/>
            <person name="Wiebenga A."/>
            <person name="Kun R.S."/>
            <person name="Lubbers R.J."/>
            <person name="Makela M.R."/>
            <person name="Barry K."/>
            <person name="Chovatia M."/>
            <person name="Clum A."/>
            <person name="Daum C."/>
            <person name="Haridas S."/>
            <person name="He G."/>
            <person name="LaButti K."/>
            <person name="Lipzen A."/>
            <person name="Mondo S."/>
            <person name="Riley R."/>
            <person name="Salamov A."/>
            <person name="Simmons B.A."/>
            <person name="Magnuson J.K."/>
            <person name="Henrissat B."/>
            <person name="Mortensen U.H."/>
            <person name="Larsen T.O."/>
            <person name="Devries R.P."/>
            <person name="Grigoriev I.V."/>
            <person name="Machida M."/>
            <person name="Baker S.E."/>
            <person name="Andersen M.R."/>
        </authorList>
    </citation>
    <scope>NUCLEOTIDE SEQUENCE [LARGE SCALE GENOMIC DNA]</scope>
    <source>
        <strain evidence="9 10">CBS 117626</strain>
    </source>
</reference>
<dbReference type="InterPro" id="IPR050987">
    <property type="entry name" value="AtrR-like"/>
</dbReference>
<keyword evidence="10" id="KW-1185">Reference proteome</keyword>
<keyword evidence="2" id="KW-0479">Metal-binding</keyword>
<dbReference type="GO" id="GO:0006351">
    <property type="term" value="P:DNA-templated transcription"/>
    <property type="evidence" value="ECO:0007669"/>
    <property type="project" value="InterPro"/>
</dbReference>
<dbReference type="PANTHER" id="PTHR46910">
    <property type="entry name" value="TRANSCRIPTION FACTOR PDR1"/>
    <property type="match status" value="1"/>
</dbReference>
<dbReference type="GO" id="GO:0000981">
    <property type="term" value="F:DNA-binding transcription factor activity, RNA polymerase II-specific"/>
    <property type="evidence" value="ECO:0007669"/>
    <property type="project" value="InterPro"/>
</dbReference>
<dbReference type="GO" id="GO:0009893">
    <property type="term" value="P:positive regulation of metabolic process"/>
    <property type="evidence" value="ECO:0007669"/>
    <property type="project" value="UniProtKB-ARBA"/>
</dbReference>
<evidence type="ECO:0000256" key="4">
    <source>
        <dbReference type="ARBA" id="ARBA00023125"/>
    </source>
</evidence>
<protein>
    <submittedName>
        <fullName evidence="9">Fungal-specific transcription factor domain-containing protein</fullName>
    </submittedName>
</protein>
<keyword evidence="5" id="KW-0804">Transcription</keyword>
<organism evidence="9 10">
    <name type="scientific">Aspergillus tamarii</name>
    <dbReference type="NCBI Taxonomy" id="41984"/>
    <lineage>
        <taxon>Eukaryota</taxon>
        <taxon>Fungi</taxon>
        <taxon>Dikarya</taxon>
        <taxon>Ascomycota</taxon>
        <taxon>Pezizomycotina</taxon>
        <taxon>Eurotiomycetes</taxon>
        <taxon>Eurotiomycetidae</taxon>
        <taxon>Eurotiales</taxon>
        <taxon>Aspergillaceae</taxon>
        <taxon>Aspergillus</taxon>
        <taxon>Aspergillus subgen. Circumdati</taxon>
    </lineage>
</organism>
<keyword evidence="4" id="KW-0238">DNA-binding</keyword>
<dbReference type="InterPro" id="IPR007219">
    <property type="entry name" value="XnlR_reg_dom"/>
</dbReference>
<evidence type="ECO:0000259" key="8">
    <source>
        <dbReference type="PROSITE" id="PS50048"/>
    </source>
</evidence>
<gene>
    <name evidence="9" type="ORF">BDV40DRAFT_291599</name>
</gene>
<name>A0A5N6UKM5_ASPTM</name>
<evidence type="ECO:0000256" key="7">
    <source>
        <dbReference type="SAM" id="MobiDB-lite"/>
    </source>
</evidence>
<dbReference type="CDD" id="cd12148">
    <property type="entry name" value="fungal_TF_MHR"/>
    <property type="match status" value="1"/>
</dbReference>
<dbReference type="Gene3D" id="4.10.240.10">
    <property type="entry name" value="Zn(2)-C6 fungal-type DNA-binding domain"/>
    <property type="match status" value="1"/>
</dbReference>
<dbReference type="SUPFAM" id="SSF57701">
    <property type="entry name" value="Zn2/Cys6 DNA-binding domain"/>
    <property type="match status" value="1"/>
</dbReference>
<feature type="compositionally biased region" description="Basic and acidic residues" evidence="7">
    <location>
        <begin position="662"/>
        <end position="675"/>
    </location>
</feature>
<evidence type="ECO:0000256" key="5">
    <source>
        <dbReference type="ARBA" id="ARBA00023163"/>
    </source>
</evidence>
<dbReference type="InterPro" id="IPR001138">
    <property type="entry name" value="Zn2Cys6_DnaBD"/>
</dbReference>
<feature type="region of interest" description="Disordered" evidence="7">
    <location>
        <begin position="662"/>
        <end position="681"/>
    </location>
</feature>
<keyword evidence="3" id="KW-0805">Transcription regulation</keyword>
<sequence length="702" mass="79292">MAMNGSRLQCDYCRQKKLKCSRELPKCNTCKPWPGSCHYSRELSSSSRSSIDRVPEAHCDIEARLRQLEVTVQRLSNSVDHALQTILSAPPKPIDTGTLTGNRRPLANTECSSNSDLYIGPSHSFSFLQKIPANIDAIRRSSCDSTHQSARLELEYLSNRLATGQMKQSDMENTTDFYIPSRTVGYRLISKFWELTEVGEPFFSAPTDEKVRQVVFDPQNVREKAWVVYFNYLLLSDISASDGDSKETPKLRHNVQLALNDSRIFLEPREVNVQALTLLAMHGEDYATPNLSWMLLGHSCRQAEALGLHASSHHSSELGQKRLCLFWLLFLMDKSCSLAFGRQAFLPMAVYQNVPLPNDDVLLRFHLHDGQRNAPEVSQFNAQFLKRSMELSKLVGLLLDLLTMGDTSLARRDIRSKLDNWYQDTNQVLTDTMHVESASASPYHLKEMALGLNSIKFHYLHILVILVNGDESNSTLRLSSARDAISLLSSMVSNWSSIYNGVVWHLLYYPFTPFFVIFENIVHHTCWTPEIEQDLQLLSTTVAYYAQMQFQMRLLATVCARLQRVAATFLQLAQTHVREHTSTPTADDISISTGSHSTTQSGHYDRPVYNGPVMKDLASGQTGDGGTLPNVDVGEPNIASYLEWLPADLTLTWPLADVERRELNSSDSVAGDRRTPHNSSRKPFDSVFDWFSWDAYYADVEA</sequence>
<dbReference type="SMART" id="SM00906">
    <property type="entry name" value="Fungal_trans"/>
    <property type="match status" value="1"/>
</dbReference>
<dbReference type="CDD" id="cd00067">
    <property type="entry name" value="GAL4"/>
    <property type="match status" value="1"/>
</dbReference>